<dbReference type="Proteomes" id="UP001054945">
    <property type="component" value="Unassembled WGS sequence"/>
</dbReference>
<reference evidence="1 2" key="1">
    <citation type="submission" date="2021-06" db="EMBL/GenBank/DDBJ databases">
        <title>Caerostris extrusa draft genome.</title>
        <authorList>
            <person name="Kono N."/>
            <person name="Arakawa K."/>
        </authorList>
    </citation>
    <scope>NUCLEOTIDE SEQUENCE [LARGE SCALE GENOMIC DNA]</scope>
</reference>
<dbReference type="AlphaFoldDB" id="A0AAV4QEZ9"/>
<organism evidence="1 2">
    <name type="scientific">Caerostris extrusa</name>
    <name type="common">Bark spider</name>
    <name type="synonym">Caerostris bankana</name>
    <dbReference type="NCBI Taxonomy" id="172846"/>
    <lineage>
        <taxon>Eukaryota</taxon>
        <taxon>Metazoa</taxon>
        <taxon>Ecdysozoa</taxon>
        <taxon>Arthropoda</taxon>
        <taxon>Chelicerata</taxon>
        <taxon>Arachnida</taxon>
        <taxon>Araneae</taxon>
        <taxon>Araneomorphae</taxon>
        <taxon>Entelegynae</taxon>
        <taxon>Araneoidea</taxon>
        <taxon>Araneidae</taxon>
        <taxon>Caerostris</taxon>
    </lineage>
</organism>
<evidence type="ECO:0000313" key="1">
    <source>
        <dbReference type="EMBL" id="GIY06797.1"/>
    </source>
</evidence>
<name>A0AAV4QEZ9_CAEEX</name>
<evidence type="ECO:0000313" key="2">
    <source>
        <dbReference type="Proteomes" id="UP001054945"/>
    </source>
</evidence>
<accession>A0AAV4QEZ9</accession>
<dbReference type="EMBL" id="BPLR01005999">
    <property type="protein sequence ID" value="GIY06797.1"/>
    <property type="molecule type" value="Genomic_DNA"/>
</dbReference>
<protein>
    <submittedName>
        <fullName evidence="1">Uncharacterized protein</fullName>
    </submittedName>
</protein>
<keyword evidence="2" id="KW-1185">Reference proteome</keyword>
<comment type="caution">
    <text evidence="1">The sequence shown here is derived from an EMBL/GenBank/DDBJ whole genome shotgun (WGS) entry which is preliminary data.</text>
</comment>
<sequence>MRISKQFLIKFHLRRFGRCACEHLQRFFLGVSMSEMSHRQEGRFQKWKKSSGSISLRVSFKSCRSAPPPHHTIPAFQLFPKKKFLKWNVCHSGPMLSEIATRWCSPKTVIGSERGRWKSFFFLFFENRGIKYFRDELNRKKKPLLCNSVF</sequence>
<proteinExistence type="predicted"/>
<gene>
    <name evidence="1" type="ORF">CEXT_589591</name>
</gene>